<keyword evidence="4" id="KW-0820">tRNA-binding</keyword>
<keyword evidence="7" id="KW-0547">Nucleotide-binding</keyword>
<dbReference type="Gene3D" id="2.40.30.10">
    <property type="entry name" value="Translation factors"/>
    <property type="match status" value="1"/>
</dbReference>
<evidence type="ECO:0000256" key="9">
    <source>
        <dbReference type="ARBA" id="ARBA00022884"/>
    </source>
</evidence>
<keyword evidence="9" id="KW-0694">RNA-binding</keyword>
<dbReference type="InterPro" id="IPR004506">
    <property type="entry name" value="MnmA-like"/>
</dbReference>
<dbReference type="Gene3D" id="3.40.50.620">
    <property type="entry name" value="HUPs"/>
    <property type="match status" value="1"/>
</dbReference>
<evidence type="ECO:0000256" key="10">
    <source>
        <dbReference type="ARBA" id="ARBA00023157"/>
    </source>
</evidence>
<dbReference type="SUPFAM" id="SSF52402">
    <property type="entry name" value="Adenine nucleotide alpha hydrolases-like"/>
    <property type="match status" value="1"/>
</dbReference>
<dbReference type="NCBIfam" id="NF001138">
    <property type="entry name" value="PRK00143.1"/>
    <property type="match status" value="1"/>
</dbReference>
<dbReference type="HOGENOM" id="CLU_035188_1_2_1"/>
<proteinExistence type="inferred from homology"/>
<keyword evidence="8" id="KW-0067">ATP-binding</keyword>
<dbReference type="InterPro" id="IPR023382">
    <property type="entry name" value="MnmA-like_central_sf"/>
</dbReference>
<evidence type="ECO:0000256" key="5">
    <source>
        <dbReference type="ARBA" id="ARBA00022679"/>
    </source>
</evidence>
<evidence type="ECO:0000256" key="1">
    <source>
        <dbReference type="ARBA" id="ARBA00003986"/>
    </source>
</evidence>
<dbReference type="RefSeq" id="XP_006957537.1">
    <property type="nucleotide sequence ID" value="XM_006957475.1"/>
</dbReference>
<name>I4YE82_WALMC</name>
<dbReference type="FunCoup" id="I4YE82">
    <property type="interactions" value="330"/>
</dbReference>
<accession>I4YE82</accession>
<evidence type="ECO:0000256" key="8">
    <source>
        <dbReference type="ARBA" id="ARBA00022840"/>
    </source>
</evidence>
<reference evidence="14 15" key="1">
    <citation type="journal article" date="2012" name="Fungal Genet. Biol.">
        <title>The genome of the xerotolerant mold Wallemia sebi reveals adaptations to osmotic stress and suggests cryptic sexual reproduction.</title>
        <authorList>
            <person name="Padamsee M."/>
            <person name="Kumar T.K.A."/>
            <person name="Riley R."/>
            <person name="Binder M."/>
            <person name="Boyd A."/>
            <person name="Calvo A.M."/>
            <person name="Furukawa K."/>
            <person name="Hesse C."/>
            <person name="Hohmann S."/>
            <person name="James T.Y."/>
            <person name="LaButti K."/>
            <person name="Lapidus A."/>
            <person name="Lindquist E."/>
            <person name="Lucas S."/>
            <person name="Miller K."/>
            <person name="Shantappa S."/>
            <person name="Grigoriev I.V."/>
            <person name="Hibbett D.S."/>
            <person name="McLaughlin D.J."/>
            <person name="Spatafora J.W."/>
            <person name="Aime M.C."/>
        </authorList>
    </citation>
    <scope>NUCLEOTIDE SEQUENCE [LARGE SCALE GENOMIC DNA]</scope>
    <source>
        <strain evidence="15">ATCC MYA-4683 / CBS 633.66</strain>
    </source>
</reference>
<dbReference type="PANTHER" id="PTHR11933:SF5">
    <property type="entry name" value="MITOCHONDRIAL TRNA-SPECIFIC 2-THIOURIDYLASE 1"/>
    <property type="match status" value="1"/>
</dbReference>
<dbReference type="STRING" id="671144.I4YE82"/>
<feature type="domain" description="tRNA-specific 2-thiouridylase MnmA-like C-terminal" evidence="12">
    <location>
        <begin position="272"/>
        <end position="345"/>
    </location>
</feature>
<dbReference type="InterPro" id="IPR046885">
    <property type="entry name" value="MnmA-like_C"/>
</dbReference>
<dbReference type="GO" id="GO:0032259">
    <property type="term" value="P:methylation"/>
    <property type="evidence" value="ECO:0007669"/>
    <property type="project" value="UniProtKB-KW"/>
</dbReference>
<organism evidence="14 15">
    <name type="scientific">Wallemia mellicola (strain ATCC MYA-4683 / CBS 633.66)</name>
    <name type="common">Wallemia sebi (CBS 633.66)</name>
    <dbReference type="NCBI Taxonomy" id="671144"/>
    <lineage>
        <taxon>Eukaryota</taxon>
        <taxon>Fungi</taxon>
        <taxon>Dikarya</taxon>
        <taxon>Basidiomycota</taxon>
        <taxon>Wallemiomycotina</taxon>
        <taxon>Wallemiomycetes</taxon>
        <taxon>Wallemiales</taxon>
        <taxon>Wallemiaceae</taxon>
        <taxon>Wallemia</taxon>
    </lineage>
</organism>
<evidence type="ECO:0000313" key="14">
    <source>
        <dbReference type="EMBL" id="EIM22274.1"/>
    </source>
</evidence>
<evidence type="ECO:0000256" key="7">
    <source>
        <dbReference type="ARBA" id="ARBA00022741"/>
    </source>
</evidence>
<dbReference type="Pfam" id="PF20259">
    <property type="entry name" value="tRNA_Me_trans_M"/>
    <property type="match status" value="1"/>
</dbReference>
<dbReference type="Pfam" id="PF03054">
    <property type="entry name" value="tRNA_Me_trans"/>
    <property type="match status" value="1"/>
</dbReference>
<comment type="catalytic activity">
    <reaction evidence="11">
        <text>5-taurinomethyluridine(34) in tRNA + S-sulfanyl-L-cysteinyl-[protein] + AH2 + ATP = 5-taurinomethyl-2-thiouridine(34) in tRNA + L-cysteinyl-[protein] + A + AMP + diphosphate + H(+)</text>
        <dbReference type="Rhea" id="RHEA:47040"/>
        <dbReference type="Rhea" id="RHEA-COMP:10131"/>
        <dbReference type="Rhea" id="RHEA-COMP:11726"/>
        <dbReference type="Rhea" id="RHEA-COMP:11732"/>
        <dbReference type="Rhea" id="RHEA-COMP:11733"/>
        <dbReference type="ChEBI" id="CHEBI:13193"/>
        <dbReference type="ChEBI" id="CHEBI:15378"/>
        <dbReference type="ChEBI" id="CHEBI:17499"/>
        <dbReference type="ChEBI" id="CHEBI:29950"/>
        <dbReference type="ChEBI" id="CHEBI:30616"/>
        <dbReference type="ChEBI" id="CHEBI:33019"/>
        <dbReference type="ChEBI" id="CHEBI:61963"/>
        <dbReference type="ChEBI" id="CHEBI:87171"/>
        <dbReference type="ChEBI" id="CHEBI:87172"/>
        <dbReference type="ChEBI" id="CHEBI:456215"/>
        <dbReference type="EC" id="2.8.1.14"/>
    </reaction>
</comment>
<evidence type="ECO:0000256" key="11">
    <source>
        <dbReference type="ARBA" id="ARBA00049564"/>
    </source>
</evidence>
<dbReference type="KEGG" id="wse:WALSEDRAFT_44633"/>
<dbReference type="Pfam" id="PF20258">
    <property type="entry name" value="tRNA_Me_trans_C"/>
    <property type="match status" value="1"/>
</dbReference>
<dbReference type="OMA" id="LFMRNWN"/>
<dbReference type="InterPro" id="IPR046884">
    <property type="entry name" value="MnmA-like_central"/>
</dbReference>
<dbReference type="NCBIfam" id="TIGR00420">
    <property type="entry name" value="trmU"/>
    <property type="match status" value="1"/>
</dbReference>
<evidence type="ECO:0000256" key="6">
    <source>
        <dbReference type="ARBA" id="ARBA00022694"/>
    </source>
</evidence>
<dbReference type="Gene3D" id="2.30.30.280">
    <property type="entry name" value="Adenine nucleotide alpha hydrolases-like domains"/>
    <property type="match status" value="1"/>
</dbReference>
<dbReference type="GO" id="GO:0002143">
    <property type="term" value="P:tRNA wobble position uridine thiolation"/>
    <property type="evidence" value="ECO:0007669"/>
    <property type="project" value="TreeGrafter"/>
</dbReference>
<dbReference type="InterPro" id="IPR014729">
    <property type="entry name" value="Rossmann-like_a/b/a_fold"/>
</dbReference>
<dbReference type="InParanoid" id="I4YE82"/>
<dbReference type="AlphaFoldDB" id="I4YE82"/>
<dbReference type="GeneID" id="18472338"/>
<evidence type="ECO:0000259" key="13">
    <source>
        <dbReference type="Pfam" id="PF20259"/>
    </source>
</evidence>
<evidence type="ECO:0000259" key="12">
    <source>
        <dbReference type="Pfam" id="PF20258"/>
    </source>
</evidence>
<dbReference type="Proteomes" id="UP000005242">
    <property type="component" value="Unassembled WGS sequence"/>
</dbReference>
<keyword evidence="14" id="KW-0489">Methyltransferase</keyword>
<evidence type="ECO:0000256" key="3">
    <source>
        <dbReference type="ARBA" id="ARBA00011953"/>
    </source>
</evidence>
<dbReference type="eggNOG" id="KOG2805">
    <property type="taxonomic scope" value="Eukaryota"/>
</dbReference>
<comment type="function">
    <text evidence="1">Catalyzes the 2-thiolation of uridine at the wobble position (U34) of mitochondrial tRNA(Lys), tRNA(Glu) and tRNA(Gln). Required for the formation of 5-taurinomethyl-2-thiouridine (tm5s2U) of mitochondrial tRNA(Lys), tRNA(Glu), and tRNA(Gln) at the wobble position. ATP is required to activate the C2 atom of the wobble base.</text>
</comment>
<evidence type="ECO:0000256" key="4">
    <source>
        <dbReference type="ARBA" id="ARBA00022555"/>
    </source>
</evidence>
<keyword evidence="10" id="KW-1015">Disulfide bond</keyword>
<dbReference type="EC" id="2.8.1.14" evidence="3"/>
<dbReference type="GO" id="GO:0005739">
    <property type="term" value="C:mitochondrion"/>
    <property type="evidence" value="ECO:0007669"/>
    <property type="project" value="TreeGrafter"/>
</dbReference>
<comment type="similarity">
    <text evidence="2">Belongs to the MnmA/TRMU family.</text>
</comment>
<evidence type="ECO:0000313" key="15">
    <source>
        <dbReference type="Proteomes" id="UP000005242"/>
    </source>
</evidence>
<keyword evidence="15" id="KW-1185">Reference proteome</keyword>
<protein>
    <recommendedName>
        <fullName evidence="3">tRNA-5-taurinomethyluridine 2-sulfurtransferase</fullName>
        <ecNumber evidence="3">2.8.1.14</ecNumber>
    </recommendedName>
</protein>
<dbReference type="GO" id="GO:0016783">
    <property type="term" value="F:sulfurtransferase activity"/>
    <property type="evidence" value="ECO:0007669"/>
    <property type="project" value="InterPro"/>
</dbReference>
<dbReference type="CDD" id="cd01998">
    <property type="entry name" value="MnmA_TRMU-like"/>
    <property type="match status" value="1"/>
</dbReference>
<dbReference type="GO" id="GO:0005524">
    <property type="term" value="F:ATP binding"/>
    <property type="evidence" value="ECO:0007669"/>
    <property type="project" value="UniProtKB-KW"/>
</dbReference>
<sequence>MSGGVDSAVAAGILVNQGLDVRAVFMRNWDTKDELSLSTVGGVKGCEWERDWEDVKRVCHHLNIKDLKLVDLSKQYWYDVFEPSLDVWRDGRTPNPDIGCNKHIKFGALLDLVLKNDDMLATGHYARILNNHLCRGRDRLKDQSYYLSAIQRSVLDRVVFPLGTLEKSHVRSLARELRLPNAEREESMGICFVGERGNRFGAWLDDYVDNVPGYFLTEDNKPIGKHRGVHHYTIGQKAGIGGMPSKMFVAAKRDTDIIVVNNSQHDLLKCKKIFTLGDTNWLADIPAKSFEAHAQVRHRQQETRCTVEVVDNKLEITYQEYEMAVAPGQVVAIYVGDICVASATIDKTQSIID</sequence>
<dbReference type="PANTHER" id="PTHR11933">
    <property type="entry name" value="TRNA 5-METHYLAMINOMETHYL-2-THIOURIDYLATE -METHYLTRANSFERASE"/>
    <property type="match status" value="1"/>
</dbReference>
<keyword evidence="6" id="KW-0819">tRNA processing</keyword>
<dbReference type="GO" id="GO:0000049">
    <property type="term" value="F:tRNA binding"/>
    <property type="evidence" value="ECO:0007669"/>
    <property type="project" value="UniProtKB-KW"/>
</dbReference>
<gene>
    <name evidence="14" type="ORF">WALSEDRAFT_44633</name>
</gene>
<dbReference type="GO" id="GO:0008168">
    <property type="term" value="F:methyltransferase activity"/>
    <property type="evidence" value="ECO:0007669"/>
    <property type="project" value="UniProtKB-KW"/>
</dbReference>
<dbReference type="OrthoDB" id="3685at2759"/>
<dbReference type="EMBL" id="JH668228">
    <property type="protein sequence ID" value="EIM22274.1"/>
    <property type="molecule type" value="Genomic_DNA"/>
</dbReference>
<keyword evidence="5 14" id="KW-0808">Transferase</keyword>
<evidence type="ECO:0000256" key="2">
    <source>
        <dbReference type="ARBA" id="ARBA00006191"/>
    </source>
</evidence>
<feature type="domain" description="tRNA-specific 2-thiouridylase MnmA-like central" evidence="13">
    <location>
        <begin position="203"/>
        <end position="254"/>
    </location>
</feature>